<gene>
    <name evidence="2" type="ORF">F4827_002851</name>
</gene>
<evidence type="ECO:0000313" key="3">
    <source>
        <dbReference type="Proteomes" id="UP000571554"/>
    </source>
</evidence>
<dbReference type="Proteomes" id="UP000571554">
    <property type="component" value="Unassembled WGS sequence"/>
</dbReference>
<reference evidence="2 3" key="1">
    <citation type="submission" date="2020-08" db="EMBL/GenBank/DDBJ databases">
        <title>Above-ground endophytic microbial communities from plants in different locations in the United States.</title>
        <authorList>
            <person name="Frank C."/>
        </authorList>
    </citation>
    <scope>NUCLEOTIDE SEQUENCE [LARGE SCALE GENOMIC DNA]</scope>
    <source>
        <strain evidence="2 3">WP4_2_2</strain>
    </source>
</reference>
<dbReference type="Pfam" id="PF13621">
    <property type="entry name" value="Cupin_8"/>
    <property type="match status" value="1"/>
</dbReference>
<organism evidence="2 3">
    <name type="scientific">Paraburkholderia bannensis</name>
    <dbReference type="NCBI Taxonomy" id="765414"/>
    <lineage>
        <taxon>Bacteria</taxon>
        <taxon>Pseudomonadati</taxon>
        <taxon>Pseudomonadota</taxon>
        <taxon>Betaproteobacteria</taxon>
        <taxon>Burkholderiales</taxon>
        <taxon>Burkholderiaceae</taxon>
        <taxon>Paraburkholderia</taxon>
    </lineage>
</organism>
<protein>
    <submittedName>
        <fullName evidence="2">Putative transcriptional regulator</fullName>
    </submittedName>
</protein>
<sequence>MLAITRSLWRKLMLITDDPSVTHTHWRTIAPLLECRRELHKTAFSAHHPLAGHPLFTIEALAKVAEAACKRKGDVYVDAGDLSLADKWGTTPRPNMTIPEIIDRIETAGAWLVMKHVECDPAYKALLDEYEAFVREIAGPEGSGLLSNAEMLVFITSPRRKTPFHFDAEVNFLVQIQGSKDLWVCDPSDRSVTTEEELEQYYSGAMNAGTYKPHAEKLARQFTLHPGDAVHIPTHGAHWVQNHDNVSVSLSLNMEFPRRYGDAYRANHYMRKLGLKPRPPGSSAWVDRSKAVAIDGLRHVKALIRR</sequence>
<dbReference type="InterPro" id="IPR003347">
    <property type="entry name" value="JmjC_dom"/>
</dbReference>
<dbReference type="PANTHER" id="PTHR12461:SF105">
    <property type="entry name" value="HYPOXIA-INDUCIBLE FACTOR 1-ALPHA INHIBITOR"/>
    <property type="match status" value="1"/>
</dbReference>
<comment type="caution">
    <text evidence="2">The sequence shown here is derived from an EMBL/GenBank/DDBJ whole genome shotgun (WGS) entry which is preliminary data.</text>
</comment>
<evidence type="ECO:0000313" key="2">
    <source>
        <dbReference type="EMBL" id="MBB6102998.1"/>
    </source>
</evidence>
<dbReference type="Gene3D" id="2.60.120.650">
    <property type="entry name" value="Cupin"/>
    <property type="match status" value="1"/>
</dbReference>
<dbReference type="SUPFAM" id="SSF51197">
    <property type="entry name" value="Clavaminate synthase-like"/>
    <property type="match status" value="1"/>
</dbReference>
<dbReference type="AlphaFoldDB" id="A0A7W9TX36"/>
<feature type="domain" description="JmjC" evidence="1">
    <location>
        <begin position="122"/>
        <end position="271"/>
    </location>
</feature>
<keyword evidence="3" id="KW-1185">Reference proteome</keyword>
<accession>A0A7W9TX36</accession>
<name>A0A7W9TX36_9BURK</name>
<dbReference type="EMBL" id="JACHBW010000007">
    <property type="protein sequence ID" value="MBB6102998.1"/>
    <property type="molecule type" value="Genomic_DNA"/>
</dbReference>
<dbReference type="RefSeq" id="WP_183724539.1">
    <property type="nucleotide sequence ID" value="NZ_JACHBW010000007.1"/>
</dbReference>
<dbReference type="PANTHER" id="PTHR12461">
    <property type="entry name" value="HYPOXIA-INDUCIBLE FACTOR 1 ALPHA INHIBITOR-RELATED"/>
    <property type="match status" value="1"/>
</dbReference>
<proteinExistence type="predicted"/>
<dbReference type="SMART" id="SM00558">
    <property type="entry name" value="JmjC"/>
    <property type="match status" value="1"/>
</dbReference>
<dbReference type="PROSITE" id="PS51184">
    <property type="entry name" value="JMJC"/>
    <property type="match status" value="1"/>
</dbReference>
<evidence type="ECO:0000259" key="1">
    <source>
        <dbReference type="PROSITE" id="PS51184"/>
    </source>
</evidence>
<dbReference type="InterPro" id="IPR041667">
    <property type="entry name" value="Cupin_8"/>
</dbReference>